<dbReference type="PANTHER" id="PTHR36128:SF1">
    <property type="entry name" value="COILED-COIL DOMAIN-CONTAINING PROTEIN 117"/>
    <property type="match status" value="1"/>
</dbReference>
<feature type="region of interest" description="Disordered" evidence="1">
    <location>
        <begin position="83"/>
        <end position="104"/>
    </location>
</feature>
<sequence length="321" mass="34340">MAALGRSCQGIPAGPALEFPQAAAAPDRPVLPGDAVGCVRMVGNGSDGGCGSSGVCPPGGFDIASLAALGSYNEGVAVPPVGSFTPAPHPQQSHSRVSVRCGKKHKLEEESEGCPVKKKRMTGAKNCPLNPSTEEWILCAGQQAAGEVATSQYGGSHPETAMLEIPCEEMEQTMGEQQCEVARRKLQEIEDRIIDEDEEVHADGNVSNLPTLILSDTLKKGMKRDFGEVLTKKIIESMSRPSMELVLWKPLPEFLTDKLKPVSVKNFRQQSTEGCQAKQSTPRAAFDPQTETFPESQQTAMSPDPYPSLGISGCAEEEMEL</sequence>
<accession>A0A2P4TAC4</accession>
<evidence type="ECO:0000313" key="3">
    <source>
        <dbReference type="Proteomes" id="UP000237246"/>
    </source>
</evidence>
<comment type="caution">
    <text evidence="2">The sequence shown here is derived from an EMBL/GenBank/DDBJ whole genome shotgun (WGS) entry which is preliminary data.</text>
</comment>
<name>A0A2P4TAC4_BAMTH</name>
<feature type="compositionally biased region" description="Polar residues" evidence="1">
    <location>
        <begin position="270"/>
        <end position="282"/>
    </location>
</feature>
<dbReference type="AlphaFoldDB" id="A0A2P4TAC4"/>
<feature type="compositionally biased region" description="Polar residues" evidence="1">
    <location>
        <begin position="289"/>
        <end position="301"/>
    </location>
</feature>
<evidence type="ECO:0000256" key="1">
    <source>
        <dbReference type="SAM" id="MobiDB-lite"/>
    </source>
</evidence>
<dbReference type="InterPro" id="IPR031630">
    <property type="entry name" value="CCDC117"/>
</dbReference>
<dbReference type="OrthoDB" id="9450632at2759"/>
<dbReference type="PANTHER" id="PTHR36128">
    <property type="entry name" value="COILED-COIL DOMAIN-CONTAINING PROTEIN 117"/>
    <property type="match status" value="1"/>
</dbReference>
<gene>
    <name evidence="2" type="ORF">CIB84_002950</name>
</gene>
<keyword evidence="3" id="KW-1185">Reference proteome</keyword>
<dbReference type="Proteomes" id="UP000237246">
    <property type="component" value="Unassembled WGS sequence"/>
</dbReference>
<dbReference type="EMBL" id="PPHD01003845">
    <property type="protein sequence ID" value="POI33298.1"/>
    <property type="molecule type" value="Genomic_DNA"/>
</dbReference>
<dbReference type="Pfam" id="PF15810">
    <property type="entry name" value="CCDC117"/>
    <property type="match status" value="1"/>
</dbReference>
<evidence type="ECO:0008006" key="4">
    <source>
        <dbReference type="Google" id="ProtNLM"/>
    </source>
</evidence>
<feature type="region of interest" description="Disordered" evidence="1">
    <location>
        <begin position="270"/>
        <end position="321"/>
    </location>
</feature>
<proteinExistence type="predicted"/>
<protein>
    <recommendedName>
        <fullName evidence="4">Coiled-coil domain-containing protein 117</fullName>
    </recommendedName>
</protein>
<reference evidence="2 3" key="1">
    <citation type="submission" date="2018-01" db="EMBL/GenBank/DDBJ databases">
        <title>Comparison of the Chinese Bamboo Partridge and Red Junglefowl genome sequences highlights the importance of demography in genome evolution.</title>
        <authorList>
            <person name="Tiley G.P."/>
            <person name="Kimball R.T."/>
            <person name="Braun E.L."/>
            <person name="Burleigh J.G."/>
        </authorList>
    </citation>
    <scope>NUCLEOTIDE SEQUENCE [LARGE SCALE GENOMIC DNA]</scope>
    <source>
        <strain evidence="2">RTK389</strain>
        <tissue evidence="2">Blood</tissue>
    </source>
</reference>
<organism evidence="2 3">
    <name type="scientific">Bambusicola thoracicus</name>
    <name type="common">Chinese bamboo-partridge</name>
    <name type="synonym">Perdix thoracica</name>
    <dbReference type="NCBI Taxonomy" id="9083"/>
    <lineage>
        <taxon>Eukaryota</taxon>
        <taxon>Metazoa</taxon>
        <taxon>Chordata</taxon>
        <taxon>Craniata</taxon>
        <taxon>Vertebrata</taxon>
        <taxon>Euteleostomi</taxon>
        <taxon>Archelosauria</taxon>
        <taxon>Archosauria</taxon>
        <taxon>Dinosauria</taxon>
        <taxon>Saurischia</taxon>
        <taxon>Theropoda</taxon>
        <taxon>Coelurosauria</taxon>
        <taxon>Aves</taxon>
        <taxon>Neognathae</taxon>
        <taxon>Galloanserae</taxon>
        <taxon>Galliformes</taxon>
        <taxon>Phasianidae</taxon>
        <taxon>Perdicinae</taxon>
        <taxon>Bambusicola</taxon>
    </lineage>
</organism>
<evidence type="ECO:0000313" key="2">
    <source>
        <dbReference type="EMBL" id="POI33298.1"/>
    </source>
</evidence>